<dbReference type="GO" id="GO:0006950">
    <property type="term" value="P:response to stress"/>
    <property type="evidence" value="ECO:0007669"/>
    <property type="project" value="TreeGrafter"/>
</dbReference>
<comment type="caution">
    <text evidence="2">The sequence shown here is derived from an EMBL/GenBank/DDBJ whole genome shotgun (WGS) entry which is preliminary data.</text>
</comment>
<evidence type="ECO:0000313" key="2">
    <source>
        <dbReference type="EMBL" id="NYE71794.1"/>
    </source>
</evidence>
<name>A0A7Y9I8Q9_9ACTN</name>
<dbReference type="EMBL" id="JACCBU010000001">
    <property type="protein sequence ID" value="NYE71794.1"/>
    <property type="molecule type" value="Genomic_DNA"/>
</dbReference>
<reference evidence="2 3" key="1">
    <citation type="submission" date="2020-07" db="EMBL/GenBank/DDBJ databases">
        <title>Sequencing the genomes of 1000 actinobacteria strains.</title>
        <authorList>
            <person name="Klenk H.-P."/>
        </authorList>
    </citation>
    <scope>NUCLEOTIDE SEQUENCE [LARGE SCALE GENOMIC DNA]</scope>
    <source>
        <strain evidence="2 3">DSM 22083</strain>
    </source>
</reference>
<dbReference type="SUPFAM" id="SSF46785">
    <property type="entry name" value="Winged helix' DNA-binding domain"/>
    <property type="match status" value="1"/>
</dbReference>
<gene>
    <name evidence="2" type="ORF">BKA15_003123</name>
</gene>
<dbReference type="Pfam" id="PF12802">
    <property type="entry name" value="MarR_2"/>
    <property type="match status" value="1"/>
</dbReference>
<dbReference type="PANTHER" id="PTHR33164">
    <property type="entry name" value="TRANSCRIPTIONAL REGULATOR, MARR FAMILY"/>
    <property type="match status" value="1"/>
</dbReference>
<proteinExistence type="predicted"/>
<feature type="domain" description="HTH marR-type" evidence="1">
    <location>
        <begin position="1"/>
        <end position="147"/>
    </location>
</feature>
<dbReference type="PANTHER" id="PTHR33164:SF99">
    <property type="entry name" value="MARR FAMILY REGULATORY PROTEIN"/>
    <property type="match status" value="1"/>
</dbReference>
<protein>
    <submittedName>
        <fullName evidence="2">DNA-binding MarR family transcriptional regulator</fullName>
    </submittedName>
</protein>
<dbReference type="GO" id="GO:0003677">
    <property type="term" value="F:DNA binding"/>
    <property type="evidence" value="ECO:0007669"/>
    <property type="project" value="UniProtKB-KW"/>
</dbReference>
<evidence type="ECO:0000313" key="3">
    <source>
        <dbReference type="Proteomes" id="UP000569914"/>
    </source>
</evidence>
<dbReference type="InterPro" id="IPR039422">
    <property type="entry name" value="MarR/SlyA-like"/>
</dbReference>
<organism evidence="2 3">
    <name type="scientific">Microlunatus parietis</name>
    <dbReference type="NCBI Taxonomy" id="682979"/>
    <lineage>
        <taxon>Bacteria</taxon>
        <taxon>Bacillati</taxon>
        <taxon>Actinomycetota</taxon>
        <taxon>Actinomycetes</taxon>
        <taxon>Propionibacteriales</taxon>
        <taxon>Propionibacteriaceae</taxon>
        <taxon>Microlunatus</taxon>
    </lineage>
</organism>
<dbReference type="AlphaFoldDB" id="A0A7Y9I8Q9"/>
<evidence type="ECO:0000259" key="1">
    <source>
        <dbReference type="PROSITE" id="PS50995"/>
    </source>
</evidence>
<dbReference type="InterPro" id="IPR000835">
    <property type="entry name" value="HTH_MarR-typ"/>
</dbReference>
<dbReference type="Gene3D" id="1.10.10.10">
    <property type="entry name" value="Winged helix-like DNA-binding domain superfamily/Winged helix DNA-binding domain"/>
    <property type="match status" value="1"/>
</dbReference>
<dbReference type="RefSeq" id="WP_179752185.1">
    <property type="nucleotide sequence ID" value="NZ_JACCBU010000001.1"/>
</dbReference>
<dbReference type="GO" id="GO:0003700">
    <property type="term" value="F:DNA-binding transcription factor activity"/>
    <property type="evidence" value="ECO:0007669"/>
    <property type="project" value="InterPro"/>
</dbReference>
<dbReference type="Proteomes" id="UP000569914">
    <property type="component" value="Unassembled WGS sequence"/>
</dbReference>
<keyword evidence="3" id="KW-1185">Reference proteome</keyword>
<dbReference type="InterPro" id="IPR036390">
    <property type="entry name" value="WH_DNA-bd_sf"/>
</dbReference>
<accession>A0A7Y9I8Q9</accession>
<dbReference type="InterPro" id="IPR036388">
    <property type="entry name" value="WH-like_DNA-bd_sf"/>
</dbReference>
<sequence>MARGAPLTPAQVAAWRRFHRMQSQLIGVLGRELAQATGLSEADHEVLAALAEAPKGTLRARDLRWELAWEKSRLSHQLRRMEQRGLVRRTECTEDSRGTVIVITAAGRTARRAADRFQQERIRVHLVDALDPAQLEALGEISELVLHRLGIACTEARSAEPA</sequence>
<dbReference type="SMART" id="SM00347">
    <property type="entry name" value="HTH_MARR"/>
    <property type="match status" value="1"/>
</dbReference>
<dbReference type="PROSITE" id="PS50995">
    <property type="entry name" value="HTH_MARR_2"/>
    <property type="match status" value="1"/>
</dbReference>
<keyword evidence="2" id="KW-0238">DNA-binding</keyword>